<proteinExistence type="predicted"/>
<gene>
    <name evidence="1" type="ORF">SAMN04488074_12948</name>
</gene>
<evidence type="ECO:0000313" key="1">
    <source>
        <dbReference type="EMBL" id="SDM92045.1"/>
    </source>
</evidence>
<protein>
    <submittedName>
        <fullName evidence="1">Uncharacterized protein</fullName>
    </submittedName>
</protein>
<organism evidence="1 2">
    <name type="scientific">Lentzea albidocapillata subsp. violacea</name>
    <dbReference type="NCBI Taxonomy" id="128104"/>
    <lineage>
        <taxon>Bacteria</taxon>
        <taxon>Bacillati</taxon>
        <taxon>Actinomycetota</taxon>
        <taxon>Actinomycetes</taxon>
        <taxon>Pseudonocardiales</taxon>
        <taxon>Pseudonocardiaceae</taxon>
        <taxon>Lentzea</taxon>
    </lineage>
</organism>
<reference evidence="2" key="1">
    <citation type="submission" date="2016-10" db="EMBL/GenBank/DDBJ databases">
        <authorList>
            <person name="Varghese N."/>
            <person name="Submissions S."/>
        </authorList>
    </citation>
    <scope>NUCLEOTIDE SEQUENCE [LARGE SCALE GENOMIC DNA]</scope>
    <source>
        <strain evidence="2">DSM 44796</strain>
    </source>
</reference>
<accession>A0A1G9X6S6</accession>
<evidence type="ECO:0000313" key="2">
    <source>
        <dbReference type="Proteomes" id="UP000199682"/>
    </source>
</evidence>
<name>A0A1G9X6S6_9PSEU</name>
<sequence>MLELARFSRATNDPNRRTVIVSSGEPCLVASPLAATPTGVAVTTTRGTPHPSLSRYLAKKAAEQEWVARWLTSVPHFSGESGSGLPLRGAVDDLNDVLAEWRHDRRAETALIVLSRIELALRRYCDQCWYVAGIDPAAAPTWSEDTAGELSERLELDSNTAQQLASATPGSLTALVGVLAIASPPSAEGIVNTGALVMLVRLAVRWTSLSNGAMQPRLLEALATETTTLCNQLVEVGES</sequence>
<dbReference type="AlphaFoldDB" id="A0A1G9X6S6"/>
<dbReference type="EMBL" id="FNET01000029">
    <property type="protein sequence ID" value="SDM92045.1"/>
    <property type="molecule type" value="Genomic_DNA"/>
</dbReference>
<dbReference type="Proteomes" id="UP000199682">
    <property type="component" value="Unassembled WGS sequence"/>
</dbReference>